<evidence type="ECO:0000313" key="3">
    <source>
        <dbReference type="Proteomes" id="UP000799779"/>
    </source>
</evidence>
<feature type="region of interest" description="Disordered" evidence="1">
    <location>
        <begin position="97"/>
        <end position="124"/>
    </location>
</feature>
<feature type="compositionally biased region" description="Polar residues" evidence="1">
    <location>
        <begin position="614"/>
        <end position="630"/>
    </location>
</feature>
<keyword evidence="3" id="KW-1185">Reference proteome</keyword>
<reference evidence="2" key="1">
    <citation type="journal article" date="2020" name="Stud. Mycol.">
        <title>101 Dothideomycetes genomes: a test case for predicting lifestyles and emergence of pathogens.</title>
        <authorList>
            <person name="Haridas S."/>
            <person name="Albert R."/>
            <person name="Binder M."/>
            <person name="Bloem J."/>
            <person name="Labutti K."/>
            <person name="Salamov A."/>
            <person name="Andreopoulos B."/>
            <person name="Baker S."/>
            <person name="Barry K."/>
            <person name="Bills G."/>
            <person name="Bluhm B."/>
            <person name="Cannon C."/>
            <person name="Castanera R."/>
            <person name="Culley D."/>
            <person name="Daum C."/>
            <person name="Ezra D."/>
            <person name="Gonzalez J."/>
            <person name="Henrissat B."/>
            <person name="Kuo A."/>
            <person name="Liang C."/>
            <person name="Lipzen A."/>
            <person name="Lutzoni F."/>
            <person name="Magnuson J."/>
            <person name="Mondo S."/>
            <person name="Nolan M."/>
            <person name="Ohm R."/>
            <person name="Pangilinan J."/>
            <person name="Park H.-J."/>
            <person name="Ramirez L."/>
            <person name="Alfaro M."/>
            <person name="Sun H."/>
            <person name="Tritt A."/>
            <person name="Yoshinaga Y."/>
            <person name="Zwiers L.-H."/>
            <person name="Turgeon B."/>
            <person name="Goodwin S."/>
            <person name="Spatafora J."/>
            <person name="Crous P."/>
            <person name="Grigoriev I."/>
        </authorList>
    </citation>
    <scope>NUCLEOTIDE SEQUENCE</scope>
    <source>
        <strain evidence="2">CBS 123094</strain>
    </source>
</reference>
<feature type="compositionally biased region" description="Polar residues" evidence="1">
    <location>
        <begin position="489"/>
        <end position="501"/>
    </location>
</feature>
<protein>
    <submittedName>
        <fullName evidence="2">Uncharacterized protein</fullName>
    </submittedName>
</protein>
<feature type="compositionally biased region" description="Polar residues" evidence="1">
    <location>
        <begin position="584"/>
        <end position="596"/>
    </location>
</feature>
<feature type="region of interest" description="Disordered" evidence="1">
    <location>
        <begin position="341"/>
        <end position="402"/>
    </location>
</feature>
<dbReference type="Proteomes" id="UP000799779">
    <property type="component" value="Unassembled WGS sequence"/>
</dbReference>
<sequence length="768" mass="84784">MDDSSPESAFQATPATSSVAYTPGPSADSVRSDFKALCALEGLVTARLTRDEILQIIGFMEHGGHVSVESIFRPIFAVSSERRVALLNDLITPEGSVAKAPTKTKTNRKRPGPPASNLGRQLDSKRAKQEDKFCPFCPFTFKQAYVNHYTPHFHNIFGIEVEEDDLIACSCCRYGPPDDPKAAYIAPETTFVGLKKASKHVENEHASSEIRPAWSLDNAVHNFMFDPRTPFHRIFQRIQLKEVHEMGNANHIPPTLLWETTPETRRLLENLQRLGGEMINKAGTSVNPLLITEDHNTRATKLVHHAYELAKKHWEAPRGQGQSIPKVPLPPAPLEMFGVTGGESTAGTPYIPSTPMTTGHTPAAEQPSPFPTPSQPQDGHILHHHPAIPSTPQAEANTHEGTGHRNVQMATFAPLVASENQEMDPIIVQDEANHFKSHQFGASLPESRKGKVHHRSNIGQVQNKTQVHVTKEGTSRKVNNMLAPRKGQHANQRQPPRTQPTEAPDRLKPVFQAGGNKTMPVNHQKANSIQMYRQGSQMDHIPMQTNYQRGHNAFAHPPLPQRMFPANPTHGQPKEDPARARSFESPSYGQPRPTSDQQEHPIGRYPIPARPHPDTTQTGQMSYIPSQMGVSPTSPQQTIPPQAQSGAFNAWSSPMTPQEQVQVLGHMPQFGGQYGQGVAPMEYGLADDPFGQNPAAYLDPQDFFPVPQGSYSNTHENEDTEESQLEAPSSNGSVNDIHSQSESSMFLPTLARSLSSESFRDFRYGNGK</sequence>
<feature type="region of interest" description="Disordered" evidence="1">
    <location>
        <begin position="553"/>
        <end position="642"/>
    </location>
</feature>
<gene>
    <name evidence="2" type="ORF">P154DRAFT_222825</name>
</gene>
<dbReference type="EMBL" id="ML977559">
    <property type="protein sequence ID" value="KAF2006693.1"/>
    <property type="molecule type" value="Genomic_DNA"/>
</dbReference>
<feature type="compositionally biased region" description="Polar residues" evidence="1">
    <location>
        <begin position="726"/>
        <end position="742"/>
    </location>
</feature>
<accession>A0A6A5WY05</accession>
<feature type="region of interest" description="Disordered" evidence="1">
    <location>
        <begin position="465"/>
        <end position="507"/>
    </location>
</feature>
<organism evidence="2 3">
    <name type="scientific">Amniculicola lignicola CBS 123094</name>
    <dbReference type="NCBI Taxonomy" id="1392246"/>
    <lineage>
        <taxon>Eukaryota</taxon>
        <taxon>Fungi</taxon>
        <taxon>Dikarya</taxon>
        <taxon>Ascomycota</taxon>
        <taxon>Pezizomycotina</taxon>
        <taxon>Dothideomycetes</taxon>
        <taxon>Pleosporomycetidae</taxon>
        <taxon>Pleosporales</taxon>
        <taxon>Amniculicolaceae</taxon>
        <taxon>Amniculicola</taxon>
    </lineage>
</organism>
<feature type="region of interest" description="Disordered" evidence="1">
    <location>
        <begin position="1"/>
        <end position="25"/>
    </location>
</feature>
<name>A0A6A5WY05_9PLEO</name>
<evidence type="ECO:0000256" key="1">
    <source>
        <dbReference type="SAM" id="MobiDB-lite"/>
    </source>
</evidence>
<feature type="compositionally biased region" description="Low complexity" evidence="1">
    <location>
        <begin position="631"/>
        <end position="642"/>
    </location>
</feature>
<dbReference type="AlphaFoldDB" id="A0A6A5WY05"/>
<feature type="compositionally biased region" description="Polar residues" evidence="1">
    <location>
        <begin position="1"/>
        <end position="20"/>
    </location>
</feature>
<evidence type="ECO:0000313" key="2">
    <source>
        <dbReference type="EMBL" id="KAF2006693.1"/>
    </source>
</evidence>
<proteinExistence type="predicted"/>
<feature type="region of interest" description="Disordered" evidence="1">
    <location>
        <begin position="697"/>
        <end position="742"/>
    </location>
</feature>
<feature type="compositionally biased region" description="Basic and acidic residues" evidence="1">
    <location>
        <begin position="572"/>
        <end position="582"/>
    </location>
</feature>